<dbReference type="PANTHER" id="PTHR10579">
    <property type="entry name" value="CALCIUM-ACTIVATED CHLORIDE CHANNEL REGULATOR"/>
    <property type="match status" value="1"/>
</dbReference>
<dbReference type="PANTHER" id="PTHR10579:SF177">
    <property type="entry name" value="CALCIUM-ACTIVATED CHLORIDE CHANNEL REGULATOR 4-LIKE PROTEIN"/>
    <property type="match status" value="1"/>
</dbReference>
<dbReference type="Pfam" id="PF08434">
    <property type="entry name" value="CLCA"/>
    <property type="match status" value="1"/>
</dbReference>
<keyword evidence="2" id="KW-0732">Signal</keyword>
<dbReference type="InterPro" id="IPR002035">
    <property type="entry name" value="VWF_A"/>
</dbReference>
<dbReference type="AlphaFoldDB" id="A0A9Q1CM71"/>
<dbReference type="CDD" id="cd00198">
    <property type="entry name" value="vWFA"/>
    <property type="match status" value="1"/>
</dbReference>
<comment type="caution">
    <text evidence="4">The sequence shown here is derived from an EMBL/GenBank/DDBJ whole genome shotgun (WGS) entry which is preliminary data.</text>
</comment>
<dbReference type="SUPFAM" id="SSF53300">
    <property type="entry name" value="vWA-like"/>
    <property type="match status" value="1"/>
</dbReference>
<dbReference type="Gene3D" id="3.40.50.410">
    <property type="entry name" value="von Willebrand factor, type A domain"/>
    <property type="match status" value="1"/>
</dbReference>
<dbReference type="PROSITE" id="PS50234">
    <property type="entry name" value="VWFA"/>
    <property type="match status" value="1"/>
</dbReference>
<keyword evidence="5" id="KW-1185">Reference proteome</keyword>
<dbReference type="InterPro" id="IPR051266">
    <property type="entry name" value="CLCR"/>
</dbReference>
<evidence type="ECO:0000256" key="1">
    <source>
        <dbReference type="SAM" id="Phobius"/>
    </source>
</evidence>
<dbReference type="OrthoDB" id="687730at2759"/>
<dbReference type="Proteomes" id="UP001152320">
    <property type="component" value="Chromosome 2"/>
</dbReference>
<feature type="transmembrane region" description="Helical" evidence="1">
    <location>
        <begin position="981"/>
        <end position="1005"/>
    </location>
</feature>
<evidence type="ECO:0000259" key="3">
    <source>
        <dbReference type="PROSITE" id="PS50234"/>
    </source>
</evidence>
<protein>
    <submittedName>
        <fullName evidence="4">Calcium-activated chloride channel regulator 1</fullName>
    </submittedName>
</protein>
<accession>A0A9Q1CM71</accession>
<organism evidence="4 5">
    <name type="scientific">Holothuria leucospilota</name>
    <name type="common">Black long sea cucumber</name>
    <name type="synonym">Mertensiothuria leucospilota</name>
    <dbReference type="NCBI Taxonomy" id="206669"/>
    <lineage>
        <taxon>Eukaryota</taxon>
        <taxon>Metazoa</taxon>
        <taxon>Echinodermata</taxon>
        <taxon>Eleutherozoa</taxon>
        <taxon>Echinozoa</taxon>
        <taxon>Holothuroidea</taxon>
        <taxon>Aspidochirotacea</taxon>
        <taxon>Aspidochirotida</taxon>
        <taxon>Holothuriidae</taxon>
        <taxon>Holothuria</taxon>
    </lineage>
</organism>
<reference evidence="4" key="1">
    <citation type="submission" date="2021-10" db="EMBL/GenBank/DDBJ databases">
        <title>Tropical sea cucumber genome reveals ecological adaptation and Cuvierian tubules defense mechanism.</title>
        <authorList>
            <person name="Chen T."/>
        </authorList>
    </citation>
    <scope>NUCLEOTIDE SEQUENCE</scope>
    <source>
        <strain evidence="4">Nanhai2018</strain>
        <tissue evidence="4">Muscle</tissue>
    </source>
</reference>
<sequence>MKMFWKLLLWSTLLLPPCLWFKTSYGLTRPTSVKLENNGYTGIVIAIHHSEAENQTLIEVLTRMVTEASTYLYEATKHRAYFKEVMILIPDTWQDKPEYQSPLNATFEGADIIVAPRNPRFAPSAEQTPIPHTKHYDGCGKQAVHIHMTSEYLLKPNVEFFSGSFGRVLVHEWGHYRWGLFNEYADDIADPDNVQHIYRSTVDRKHKPTRCPAGLWDVQWLKGTDPCMGDVFNGFEEGCVGQPRRNQPHISASIMSGDLIINQIVNFCDNGSAVPPSEQHNSEAPNKHNRLCDRKSNWAVMREHSDFRNGANPPRTISDVTPTILLARRRPIRVVTVLDSSGSMSDYNRIDKLARAARAFLTSVSVDGSYIGIVDFDSIGVKQSGLTLINSDETRDSLANLVPTEADGGTCIGCGLETALEILSENGASPAGGIVLLITDGIDGNAKKTGEMKEIYIQENVIIDVVAFGDKFDENLTELSIKTGGKIFLQTDNPGSTGLYDAFLATMQSGVKEYDRRIELHSSSAVYKLDESRSHGVFIDHTVGRRTSFTFDYLVDTIFGPAVDVTITTPSGVVIDSSYDGYGIDLTFKRVSVKFDLAEPGLWSYDVSNVHFEEHEVLISISTYPSQENVDPITATAELSGSITNVNSGEILTAFAEVKQGFYPVVNASVVATIERPPDAMGIEYDPFILKLYDNGAGADVTRDDGIYSRYFINITGIGYYGIKIDINNNDNRAVILKPSGDTPFSGTSLYVDPDDILQGKVPKLGNVILPLPGEPLPPPEIELAPKFTRGISGGSSRVPALPADFQPGKDIYPPCKIIDLRVKAVSYENRTVTLQFTAPGNDLDSGNASFYIMRKSSSPEQLLSNYGSVPPINQTDILKGDLRSPGRFGDLEEFIISVAVPSNSSVVTYIFGLHAVDEAGNEGDKSNLVQATLRAFIPQPLMTTQRTTVDGSSQTTSKIMTTVSASTPLMKKPGRISDKLVTILSAIAAVILVIIVVALCLLLVKLKCGNKAQRATPKNLNTDPRMDWSMQDFKIIITHSRKE</sequence>
<evidence type="ECO:0000256" key="2">
    <source>
        <dbReference type="SAM" id="SignalP"/>
    </source>
</evidence>
<gene>
    <name evidence="4" type="ORF">HOLleu_06276</name>
</gene>
<dbReference type="Pfam" id="PF13519">
    <property type="entry name" value="VWA_2"/>
    <property type="match status" value="1"/>
</dbReference>
<dbReference type="EMBL" id="JAIZAY010000002">
    <property type="protein sequence ID" value="KAJ8047303.1"/>
    <property type="molecule type" value="Genomic_DNA"/>
</dbReference>
<proteinExistence type="predicted"/>
<feature type="signal peptide" evidence="2">
    <location>
        <begin position="1"/>
        <end position="20"/>
    </location>
</feature>
<keyword evidence="1" id="KW-1133">Transmembrane helix</keyword>
<dbReference type="InterPro" id="IPR036465">
    <property type="entry name" value="vWFA_dom_sf"/>
</dbReference>
<keyword evidence="1" id="KW-0472">Membrane</keyword>
<name>A0A9Q1CM71_HOLLE</name>
<evidence type="ECO:0000313" key="4">
    <source>
        <dbReference type="EMBL" id="KAJ8047303.1"/>
    </source>
</evidence>
<dbReference type="SMART" id="SM00327">
    <property type="entry name" value="VWA"/>
    <property type="match status" value="1"/>
</dbReference>
<keyword evidence="1" id="KW-0812">Transmembrane</keyword>
<dbReference type="InterPro" id="IPR013642">
    <property type="entry name" value="CLCA_N"/>
</dbReference>
<evidence type="ECO:0000313" key="5">
    <source>
        <dbReference type="Proteomes" id="UP001152320"/>
    </source>
</evidence>
<feature type="domain" description="VWFA" evidence="3">
    <location>
        <begin position="333"/>
        <end position="507"/>
    </location>
</feature>
<feature type="chain" id="PRO_5040491845" evidence="2">
    <location>
        <begin position="21"/>
        <end position="1044"/>
    </location>
</feature>